<evidence type="ECO:0000313" key="10">
    <source>
        <dbReference type="EMBL" id="TXG51733.1"/>
    </source>
</evidence>
<comment type="caution">
    <text evidence="10">The sequence shown here is derived from an EMBL/GenBank/DDBJ whole genome shotgun (WGS) entry which is preliminary data.</text>
</comment>
<evidence type="ECO:0000259" key="8">
    <source>
        <dbReference type="Pfam" id="PF13359"/>
    </source>
</evidence>
<dbReference type="InterPro" id="IPR027806">
    <property type="entry name" value="HARBI1_dom"/>
</dbReference>
<evidence type="ECO:0000256" key="7">
    <source>
        <dbReference type="ARBA" id="ARBA00023242"/>
    </source>
</evidence>
<keyword evidence="6" id="KW-0378">Hydrolase</keyword>
<comment type="similarity">
    <text evidence="3">Belongs to the HARBI1 family.</text>
</comment>
<keyword evidence="5" id="KW-0479">Metal-binding</keyword>
<name>A0A5C7H406_9ROSI</name>
<organism evidence="10 11">
    <name type="scientific">Acer yangbiense</name>
    <dbReference type="NCBI Taxonomy" id="1000413"/>
    <lineage>
        <taxon>Eukaryota</taxon>
        <taxon>Viridiplantae</taxon>
        <taxon>Streptophyta</taxon>
        <taxon>Embryophyta</taxon>
        <taxon>Tracheophyta</taxon>
        <taxon>Spermatophyta</taxon>
        <taxon>Magnoliopsida</taxon>
        <taxon>eudicotyledons</taxon>
        <taxon>Gunneridae</taxon>
        <taxon>Pentapetalae</taxon>
        <taxon>rosids</taxon>
        <taxon>malvids</taxon>
        <taxon>Sapindales</taxon>
        <taxon>Sapindaceae</taxon>
        <taxon>Hippocastanoideae</taxon>
        <taxon>Acereae</taxon>
        <taxon>Acer</taxon>
    </lineage>
</organism>
<dbReference type="PANTHER" id="PTHR22930">
    <property type="match status" value="1"/>
</dbReference>
<comment type="subcellular location">
    <subcellularLocation>
        <location evidence="2">Nucleus</location>
    </subcellularLocation>
</comment>
<keyword evidence="11" id="KW-1185">Reference proteome</keyword>
<dbReference type="InterPro" id="IPR058353">
    <property type="entry name" value="DUF8040"/>
</dbReference>
<dbReference type="GO" id="GO:0016787">
    <property type="term" value="F:hydrolase activity"/>
    <property type="evidence" value="ECO:0007669"/>
    <property type="project" value="UniProtKB-KW"/>
</dbReference>
<evidence type="ECO:0000256" key="1">
    <source>
        <dbReference type="ARBA" id="ARBA00001968"/>
    </source>
</evidence>
<accession>A0A5C7H406</accession>
<comment type="cofactor">
    <cofactor evidence="1">
        <name>a divalent metal cation</name>
        <dbReference type="ChEBI" id="CHEBI:60240"/>
    </cofactor>
</comment>
<dbReference type="GO" id="GO:0005634">
    <property type="term" value="C:nucleus"/>
    <property type="evidence" value="ECO:0007669"/>
    <property type="project" value="UniProtKB-SubCell"/>
</dbReference>
<evidence type="ECO:0000256" key="3">
    <source>
        <dbReference type="ARBA" id="ARBA00006958"/>
    </source>
</evidence>
<keyword evidence="7" id="KW-0539">Nucleus</keyword>
<protein>
    <submittedName>
        <fullName evidence="10">Uncharacterized protein</fullName>
    </submittedName>
</protein>
<reference evidence="11" key="1">
    <citation type="journal article" date="2019" name="Gigascience">
        <title>De novo genome assembly of the endangered Acer yangbiense, a plant species with extremely small populations endemic to Yunnan Province, China.</title>
        <authorList>
            <person name="Yang J."/>
            <person name="Wariss H.M."/>
            <person name="Tao L."/>
            <person name="Zhang R."/>
            <person name="Yun Q."/>
            <person name="Hollingsworth P."/>
            <person name="Dao Z."/>
            <person name="Luo G."/>
            <person name="Guo H."/>
            <person name="Ma Y."/>
            <person name="Sun W."/>
        </authorList>
    </citation>
    <scope>NUCLEOTIDE SEQUENCE [LARGE SCALE GENOMIC DNA]</scope>
    <source>
        <strain evidence="11">cv. Malutang</strain>
    </source>
</reference>
<feature type="domain" description="DUF8040" evidence="9">
    <location>
        <begin position="73"/>
        <end position="141"/>
    </location>
</feature>
<dbReference type="GO" id="GO:0046872">
    <property type="term" value="F:metal ion binding"/>
    <property type="evidence" value="ECO:0007669"/>
    <property type="project" value="UniProtKB-KW"/>
</dbReference>
<dbReference type="Pfam" id="PF13359">
    <property type="entry name" value="DDE_Tnp_4"/>
    <property type="match status" value="1"/>
</dbReference>
<dbReference type="Pfam" id="PF26138">
    <property type="entry name" value="DUF8040"/>
    <property type="match status" value="1"/>
</dbReference>
<evidence type="ECO:0000256" key="6">
    <source>
        <dbReference type="ARBA" id="ARBA00022801"/>
    </source>
</evidence>
<proteinExistence type="inferred from homology"/>
<dbReference type="Proteomes" id="UP000323000">
    <property type="component" value="Chromosome 11"/>
</dbReference>
<dbReference type="InterPro" id="IPR045249">
    <property type="entry name" value="HARBI1-like"/>
</dbReference>
<evidence type="ECO:0000256" key="4">
    <source>
        <dbReference type="ARBA" id="ARBA00022722"/>
    </source>
</evidence>
<dbReference type="EMBL" id="VAHF01000011">
    <property type="protein sequence ID" value="TXG51733.1"/>
    <property type="molecule type" value="Genomic_DNA"/>
</dbReference>
<evidence type="ECO:0000256" key="2">
    <source>
        <dbReference type="ARBA" id="ARBA00004123"/>
    </source>
</evidence>
<gene>
    <name evidence="10" type="ORF">EZV62_024257</name>
</gene>
<dbReference type="AlphaFoldDB" id="A0A5C7H406"/>
<dbReference type="GO" id="GO:0004518">
    <property type="term" value="F:nuclease activity"/>
    <property type="evidence" value="ECO:0007669"/>
    <property type="project" value="UniProtKB-KW"/>
</dbReference>
<dbReference type="PANTHER" id="PTHR22930:SF293">
    <property type="entry name" value="PROTEIN ALP1-LIKE"/>
    <property type="match status" value="1"/>
</dbReference>
<evidence type="ECO:0000259" key="9">
    <source>
        <dbReference type="Pfam" id="PF26138"/>
    </source>
</evidence>
<keyword evidence="4" id="KW-0540">Nuclease</keyword>
<dbReference type="OrthoDB" id="1699974at2759"/>
<evidence type="ECO:0000256" key="5">
    <source>
        <dbReference type="ARBA" id="ARBA00022723"/>
    </source>
</evidence>
<evidence type="ECO:0000313" key="11">
    <source>
        <dbReference type="Proteomes" id="UP000323000"/>
    </source>
</evidence>
<sequence>MLVVALYDAEVWLLFHLCSGVDFKIKLFTVNWKRLKLTIWDTGTMARLSLSQTNIEKEEDFVSLHALVECHACSTTQIVHELVYKSDGTCVDQLRVNRLAFTNLCMMLETRGGLRASRYLQIDEQVAMFLHILDHHVKNRNCLGALDGTHVKVRVPMSEKPKYRNRKGDISTNVLGVCSQDMQFIYVLPGWEGSAADGRVLRDAIRRTNGLRFPHGYYYLVDAGYTNCTGFLALFRGQRYHLSEWRNGRQPNSPEEFYNMKHSSARNVIERCFGVIKNRWAILRSPSFYPIKIQNRIIMACCLLHNFIRREMPDDGNDVILEESDDDEANESITSVEPSDEWSAMRMTLAGHMYNEWRHRS</sequence>
<feature type="domain" description="DDE Tnp4" evidence="8">
    <location>
        <begin position="146"/>
        <end position="306"/>
    </location>
</feature>